<dbReference type="RefSeq" id="WP_194450243.1">
    <property type="nucleotide sequence ID" value="NZ_CP063849.1"/>
</dbReference>
<dbReference type="InterPro" id="IPR009875">
    <property type="entry name" value="PilZ_domain"/>
</dbReference>
<evidence type="ECO:0000256" key="1">
    <source>
        <dbReference type="SAM" id="MobiDB-lite"/>
    </source>
</evidence>
<feature type="domain" description="PilZ" evidence="2">
    <location>
        <begin position="19"/>
        <end position="107"/>
    </location>
</feature>
<name>A0A7S7SLL8_PALFE</name>
<dbReference type="Gene3D" id="2.40.10.220">
    <property type="entry name" value="predicted glycosyltransferase like domains"/>
    <property type="match status" value="1"/>
</dbReference>
<dbReference type="AlphaFoldDB" id="A0A7S7SLL8"/>
<dbReference type="EMBL" id="CP063849">
    <property type="protein sequence ID" value="QOY88581.1"/>
    <property type="molecule type" value="Genomic_DNA"/>
</dbReference>
<protein>
    <submittedName>
        <fullName evidence="3">PilZ domain-containing protein</fullName>
    </submittedName>
</protein>
<dbReference type="Pfam" id="PF07238">
    <property type="entry name" value="PilZ"/>
    <property type="match status" value="1"/>
</dbReference>
<gene>
    <name evidence="3" type="ORF">IRI77_01055</name>
</gene>
<dbReference type="Proteomes" id="UP000593892">
    <property type="component" value="Chromosome"/>
</dbReference>
<proteinExistence type="predicted"/>
<dbReference type="GO" id="GO:0035438">
    <property type="term" value="F:cyclic-di-GMP binding"/>
    <property type="evidence" value="ECO:0007669"/>
    <property type="project" value="InterPro"/>
</dbReference>
<accession>A0A7S7SLL8</accession>
<organism evidence="3 4">
    <name type="scientific">Paludibaculum fermentans</name>
    <dbReference type="NCBI Taxonomy" id="1473598"/>
    <lineage>
        <taxon>Bacteria</taxon>
        <taxon>Pseudomonadati</taxon>
        <taxon>Acidobacteriota</taxon>
        <taxon>Terriglobia</taxon>
        <taxon>Bryobacterales</taxon>
        <taxon>Bryobacteraceae</taxon>
        <taxon>Paludibaculum</taxon>
    </lineage>
</organism>
<evidence type="ECO:0000259" key="2">
    <source>
        <dbReference type="Pfam" id="PF07238"/>
    </source>
</evidence>
<reference evidence="3 4" key="1">
    <citation type="submission" date="2020-10" db="EMBL/GenBank/DDBJ databases">
        <title>Complete genome sequence of Paludibaculum fermentans P105T, a facultatively anaerobic acidobacterium capable of dissimilatory Fe(III) reduction.</title>
        <authorList>
            <person name="Dedysh S.N."/>
            <person name="Beletsky A.V."/>
            <person name="Kulichevskaya I.S."/>
            <person name="Mardanov A.V."/>
            <person name="Ravin N.V."/>
        </authorList>
    </citation>
    <scope>NUCLEOTIDE SEQUENCE [LARGE SCALE GENOMIC DNA]</scope>
    <source>
        <strain evidence="3 4">P105</strain>
    </source>
</reference>
<sequence>MNFIGSEPIIPGKRGKTDRRASDRFPIERELRFKLISKRLGDEAGAGTTVNLSSGGVLFQTEKALIPGKRLEMAISWPAQLDNKCALKLVARGRIVRCEKGMAAVEIQQYEFRTVGVHGLAV</sequence>
<evidence type="ECO:0000313" key="3">
    <source>
        <dbReference type="EMBL" id="QOY88581.1"/>
    </source>
</evidence>
<feature type="region of interest" description="Disordered" evidence="1">
    <location>
        <begin position="1"/>
        <end position="20"/>
    </location>
</feature>
<dbReference type="KEGG" id="pfer:IRI77_01055"/>
<dbReference type="SUPFAM" id="SSF141371">
    <property type="entry name" value="PilZ domain-like"/>
    <property type="match status" value="1"/>
</dbReference>
<evidence type="ECO:0000313" key="4">
    <source>
        <dbReference type="Proteomes" id="UP000593892"/>
    </source>
</evidence>
<keyword evidence="4" id="KW-1185">Reference proteome</keyword>